<dbReference type="NCBIfam" id="TIGR00229">
    <property type="entry name" value="sensory_box"/>
    <property type="match status" value="1"/>
</dbReference>
<dbReference type="Proteomes" id="UP000185860">
    <property type="component" value="Unassembled WGS sequence"/>
</dbReference>
<dbReference type="PROSITE" id="PS50110">
    <property type="entry name" value="RESPONSE_REGULATORY"/>
    <property type="match status" value="1"/>
</dbReference>
<dbReference type="PRINTS" id="PR00344">
    <property type="entry name" value="BCTRLSENSOR"/>
</dbReference>
<accession>A0A1U7IIC3</accession>
<keyword evidence="5 12" id="KW-0418">Kinase</keyword>
<sequence length="507" mass="56358">MPPCTPAFNCMKADILVIDDTPENLNLLSVMLTEQGYKVRSVTKGSIGIRGAQAAPPDLILLDVNMPQMNGYEVCQQLKKDDRTREIPVIFISALGDVLDKVKAFAVGGVDYITKPFQVEEVLARIETHLTICKLQKQLQTQNSLLQQEIRDREKAEEKFSKAFRSSPNPIAIATLEEGVFIDVNPSFLSMSGYAQNEVIGHTANELNLGIPQEIYEQALQQLLETGSLQNQECEFLSKNGEVKVVLLSLELIDLGGIPCTLNIVNDITERKRLENEFISLVSHELRTPLTSLMGSLDILCAGKLGTLTPQGQNVLRIAITNTERLIRLINDILDLERMKSGKIAMQMVKCNAAKILNQAVESMQALADRSQIKLIAQTLNVELWADPDRLLQTFTNLLSNAIKFSESGSNVWINTEIKKSETCHTDYILFTVKDQGRGIPADKLHLIFERFQQVDASDSRKKGGTGLGLAICRHIVEQHEGKIWAESVVGEGSSFHILLPCENHQN</sequence>
<dbReference type="STRING" id="454136.NIES2119_15530"/>
<dbReference type="SMART" id="SM00387">
    <property type="entry name" value="HATPase_c"/>
    <property type="match status" value="1"/>
</dbReference>
<evidence type="ECO:0000313" key="13">
    <source>
        <dbReference type="Proteomes" id="UP000185860"/>
    </source>
</evidence>
<comment type="caution">
    <text evidence="12">The sequence shown here is derived from an EMBL/GenBank/DDBJ whole genome shotgun (WGS) entry which is preliminary data.</text>
</comment>
<evidence type="ECO:0000256" key="1">
    <source>
        <dbReference type="ARBA" id="ARBA00000085"/>
    </source>
</evidence>
<dbReference type="SMART" id="SM00388">
    <property type="entry name" value="HisKA"/>
    <property type="match status" value="1"/>
</dbReference>
<proteinExistence type="predicted"/>
<evidence type="ECO:0000256" key="7">
    <source>
        <dbReference type="ARBA" id="ARBA00023136"/>
    </source>
</evidence>
<dbReference type="Pfam" id="PF08448">
    <property type="entry name" value="PAS_4"/>
    <property type="match status" value="1"/>
</dbReference>
<name>A0A1U7IIC3_9CYAN</name>
<dbReference type="EMBL" id="MRCE01000014">
    <property type="protein sequence ID" value="OKH36831.1"/>
    <property type="molecule type" value="Genomic_DNA"/>
</dbReference>
<feature type="domain" description="PAS" evidence="11">
    <location>
        <begin position="156"/>
        <end position="227"/>
    </location>
</feature>
<feature type="domain" description="Response regulatory" evidence="10">
    <location>
        <begin position="14"/>
        <end position="130"/>
    </location>
</feature>
<dbReference type="PROSITE" id="PS50109">
    <property type="entry name" value="HIS_KIN"/>
    <property type="match status" value="1"/>
</dbReference>
<dbReference type="InterPro" id="IPR036097">
    <property type="entry name" value="HisK_dim/P_sf"/>
</dbReference>
<dbReference type="Pfam" id="PF00072">
    <property type="entry name" value="Response_reg"/>
    <property type="match status" value="1"/>
</dbReference>
<gene>
    <name evidence="12" type="ORF">NIES2119_15530</name>
</gene>
<dbReference type="InterPro" id="IPR013656">
    <property type="entry name" value="PAS_4"/>
</dbReference>
<reference evidence="12 13" key="1">
    <citation type="submission" date="2016-11" db="EMBL/GenBank/DDBJ databases">
        <title>Draft Genome Sequences of Nine Cyanobacterial Strains from Diverse Habitats.</title>
        <authorList>
            <person name="Zhu T."/>
            <person name="Hou S."/>
            <person name="Lu X."/>
            <person name="Hess W.R."/>
        </authorList>
    </citation>
    <scope>NUCLEOTIDE SEQUENCE [LARGE SCALE GENOMIC DNA]</scope>
    <source>
        <strain evidence="12 13">IAM M-71</strain>
    </source>
</reference>
<dbReference type="CDD" id="cd00082">
    <property type="entry name" value="HisKA"/>
    <property type="match status" value="1"/>
</dbReference>
<dbReference type="GO" id="GO:0009927">
    <property type="term" value="F:histidine phosphotransfer kinase activity"/>
    <property type="evidence" value="ECO:0007669"/>
    <property type="project" value="TreeGrafter"/>
</dbReference>
<dbReference type="EC" id="2.7.13.3" evidence="2"/>
<dbReference type="SMART" id="SM00448">
    <property type="entry name" value="REC"/>
    <property type="match status" value="1"/>
</dbReference>
<evidence type="ECO:0000256" key="6">
    <source>
        <dbReference type="ARBA" id="ARBA00023012"/>
    </source>
</evidence>
<dbReference type="Pfam" id="PF00512">
    <property type="entry name" value="HisKA"/>
    <property type="match status" value="1"/>
</dbReference>
<dbReference type="Gene3D" id="3.30.565.10">
    <property type="entry name" value="Histidine kinase-like ATPase, C-terminal domain"/>
    <property type="match status" value="1"/>
</dbReference>
<evidence type="ECO:0000259" key="11">
    <source>
        <dbReference type="PROSITE" id="PS50112"/>
    </source>
</evidence>
<dbReference type="InterPro" id="IPR011006">
    <property type="entry name" value="CheY-like_superfamily"/>
</dbReference>
<feature type="domain" description="Histidine kinase" evidence="9">
    <location>
        <begin position="281"/>
        <end position="504"/>
    </location>
</feature>
<dbReference type="FunFam" id="3.30.565.10:FF:000006">
    <property type="entry name" value="Sensor histidine kinase WalK"/>
    <property type="match status" value="1"/>
</dbReference>
<evidence type="ECO:0000256" key="2">
    <source>
        <dbReference type="ARBA" id="ARBA00012438"/>
    </source>
</evidence>
<dbReference type="InterPro" id="IPR000014">
    <property type="entry name" value="PAS"/>
</dbReference>
<dbReference type="CDD" id="cd19920">
    <property type="entry name" value="REC_PA4781-like"/>
    <property type="match status" value="1"/>
</dbReference>
<evidence type="ECO:0000256" key="5">
    <source>
        <dbReference type="ARBA" id="ARBA00022777"/>
    </source>
</evidence>
<dbReference type="PANTHER" id="PTHR43047">
    <property type="entry name" value="TWO-COMPONENT HISTIDINE PROTEIN KINASE"/>
    <property type="match status" value="1"/>
</dbReference>
<organism evidence="12 13">
    <name type="scientific">[Phormidium ambiguum] IAM M-71</name>
    <dbReference type="NCBI Taxonomy" id="454136"/>
    <lineage>
        <taxon>Bacteria</taxon>
        <taxon>Bacillati</taxon>
        <taxon>Cyanobacteriota</taxon>
        <taxon>Cyanophyceae</taxon>
        <taxon>Oscillatoriophycideae</taxon>
        <taxon>Aerosakkonematales</taxon>
        <taxon>Aerosakkonemataceae</taxon>
        <taxon>Floridanema</taxon>
    </lineage>
</organism>
<protein>
    <recommendedName>
        <fullName evidence="2">histidine kinase</fullName>
        <ecNumber evidence="2">2.7.13.3</ecNumber>
    </recommendedName>
</protein>
<dbReference type="Gene3D" id="3.30.450.20">
    <property type="entry name" value="PAS domain"/>
    <property type="match status" value="1"/>
</dbReference>
<evidence type="ECO:0000313" key="12">
    <source>
        <dbReference type="EMBL" id="OKH36831.1"/>
    </source>
</evidence>
<dbReference type="GO" id="GO:0005886">
    <property type="term" value="C:plasma membrane"/>
    <property type="evidence" value="ECO:0007669"/>
    <property type="project" value="TreeGrafter"/>
</dbReference>
<dbReference type="SUPFAM" id="SSF55874">
    <property type="entry name" value="ATPase domain of HSP90 chaperone/DNA topoisomerase II/histidine kinase"/>
    <property type="match status" value="1"/>
</dbReference>
<dbReference type="SUPFAM" id="SSF55785">
    <property type="entry name" value="PYP-like sensor domain (PAS domain)"/>
    <property type="match status" value="1"/>
</dbReference>
<comment type="catalytic activity">
    <reaction evidence="1">
        <text>ATP + protein L-histidine = ADP + protein N-phospho-L-histidine.</text>
        <dbReference type="EC" id="2.7.13.3"/>
    </reaction>
</comment>
<dbReference type="InterPro" id="IPR036890">
    <property type="entry name" value="HATPase_C_sf"/>
</dbReference>
<evidence type="ECO:0000259" key="9">
    <source>
        <dbReference type="PROSITE" id="PS50109"/>
    </source>
</evidence>
<dbReference type="FunFam" id="1.10.287.130:FF:000001">
    <property type="entry name" value="Two-component sensor histidine kinase"/>
    <property type="match status" value="1"/>
</dbReference>
<dbReference type="SUPFAM" id="SSF52172">
    <property type="entry name" value="CheY-like"/>
    <property type="match status" value="1"/>
</dbReference>
<dbReference type="InterPro" id="IPR001789">
    <property type="entry name" value="Sig_transdc_resp-reg_receiver"/>
</dbReference>
<feature type="modified residue" description="4-aspartylphosphate" evidence="8">
    <location>
        <position position="63"/>
    </location>
</feature>
<dbReference type="InterPro" id="IPR003661">
    <property type="entry name" value="HisK_dim/P_dom"/>
</dbReference>
<dbReference type="SMART" id="SM00091">
    <property type="entry name" value="PAS"/>
    <property type="match status" value="1"/>
</dbReference>
<dbReference type="GO" id="GO:0000155">
    <property type="term" value="F:phosphorelay sensor kinase activity"/>
    <property type="evidence" value="ECO:0007669"/>
    <property type="project" value="InterPro"/>
</dbReference>
<dbReference type="InterPro" id="IPR004358">
    <property type="entry name" value="Sig_transdc_His_kin-like_C"/>
</dbReference>
<dbReference type="CDD" id="cd16922">
    <property type="entry name" value="HATPase_EvgS-ArcB-TorS-like"/>
    <property type="match status" value="1"/>
</dbReference>
<evidence type="ECO:0000259" key="10">
    <source>
        <dbReference type="PROSITE" id="PS50110"/>
    </source>
</evidence>
<dbReference type="SUPFAM" id="SSF47384">
    <property type="entry name" value="Homodimeric domain of signal transducing histidine kinase"/>
    <property type="match status" value="1"/>
</dbReference>
<dbReference type="InterPro" id="IPR035965">
    <property type="entry name" value="PAS-like_dom_sf"/>
</dbReference>
<evidence type="ECO:0000256" key="8">
    <source>
        <dbReference type="PROSITE-ProRule" id="PRU00169"/>
    </source>
</evidence>
<keyword evidence="6" id="KW-0902">Two-component regulatory system</keyword>
<dbReference type="Pfam" id="PF02518">
    <property type="entry name" value="HATPase_c"/>
    <property type="match status" value="1"/>
</dbReference>
<dbReference type="InterPro" id="IPR003594">
    <property type="entry name" value="HATPase_dom"/>
</dbReference>
<dbReference type="CDD" id="cd00130">
    <property type="entry name" value="PAS"/>
    <property type="match status" value="1"/>
</dbReference>
<keyword evidence="7" id="KW-0472">Membrane</keyword>
<evidence type="ECO:0000256" key="3">
    <source>
        <dbReference type="ARBA" id="ARBA00022553"/>
    </source>
</evidence>
<dbReference type="AlphaFoldDB" id="A0A1U7IIC3"/>
<dbReference type="Gene3D" id="1.10.287.130">
    <property type="match status" value="1"/>
</dbReference>
<keyword evidence="3 8" id="KW-0597">Phosphoprotein</keyword>
<dbReference type="InterPro" id="IPR005467">
    <property type="entry name" value="His_kinase_dom"/>
</dbReference>
<dbReference type="PANTHER" id="PTHR43047:SF72">
    <property type="entry name" value="OSMOSENSING HISTIDINE PROTEIN KINASE SLN1"/>
    <property type="match status" value="1"/>
</dbReference>
<evidence type="ECO:0000256" key="4">
    <source>
        <dbReference type="ARBA" id="ARBA00022679"/>
    </source>
</evidence>
<dbReference type="Gene3D" id="3.40.50.2300">
    <property type="match status" value="1"/>
</dbReference>
<keyword evidence="4" id="KW-0808">Transferase</keyword>
<dbReference type="PROSITE" id="PS50112">
    <property type="entry name" value="PAS"/>
    <property type="match status" value="1"/>
</dbReference>